<proteinExistence type="predicted"/>
<feature type="compositionally biased region" description="Acidic residues" evidence="1">
    <location>
        <begin position="240"/>
        <end position="266"/>
    </location>
</feature>
<gene>
    <name evidence="2" type="ORF">A1O1_05288</name>
</gene>
<dbReference type="EMBL" id="AMWN01000004">
    <property type="protein sequence ID" value="EXJ88358.1"/>
    <property type="molecule type" value="Genomic_DNA"/>
</dbReference>
<feature type="region of interest" description="Disordered" evidence="1">
    <location>
        <begin position="217"/>
        <end position="266"/>
    </location>
</feature>
<dbReference type="HOGENOM" id="CLU_059580_0_0_1"/>
<dbReference type="RefSeq" id="XP_007724364.1">
    <property type="nucleotide sequence ID" value="XM_007726174.1"/>
</dbReference>
<evidence type="ECO:0000313" key="2">
    <source>
        <dbReference type="EMBL" id="EXJ88358.1"/>
    </source>
</evidence>
<feature type="compositionally biased region" description="Low complexity" evidence="1">
    <location>
        <begin position="53"/>
        <end position="71"/>
    </location>
</feature>
<keyword evidence="3" id="KW-1185">Reference proteome</keyword>
<evidence type="ECO:0000313" key="3">
    <source>
        <dbReference type="Proteomes" id="UP000019484"/>
    </source>
</evidence>
<comment type="caution">
    <text evidence="2">The sequence shown here is derived from an EMBL/GenBank/DDBJ whole genome shotgun (WGS) entry which is preliminary data.</text>
</comment>
<dbReference type="InterPro" id="IPR046591">
    <property type="entry name" value="DUF6649"/>
</dbReference>
<name>W9Y780_9EURO</name>
<dbReference type="Pfam" id="PF20354">
    <property type="entry name" value="DUF6649"/>
    <property type="match status" value="1"/>
</dbReference>
<feature type="region of interest" description="Disordered" evidence="1">
    <location>
        <begin position="23"/>
        <end position="107"/>
    </location>
</feature>
<evidence type="ECO:0000256" key="1">
    <source>
        <dbReference type="SAM" id="MobiDB-lite"/>
    </source>
</evidence>
<dbReference type="STRING" id="1182541.W9Y780"/>
<reference evidence="2 3" key="1">
    <citation type="submission" date="2013-03" db="EMBL/GenBank/DDBJ databases">
        <title>The Genome Sequence of Capronia coronata CBS 617.96.</title>
        <authorList>
            <consortium name="The Broad Institute Genomics Platform"/>
            <person name="Cuomo C."/>
            <person name="de Hoog S."/>
            <person name="Gorbushina A."/>
            <person name="Walker B."/>
            <person name="Young S.K."/>
            <person name="Zeng Q."/>
            <person name="Gargeya S."/>
            <person name="Fitzgerald M."/>
            <person name="Haas B."/>
            <person name="Abouelleil A."/>
            <person name="Allen A.W."/>
            <person name="Alvarado L."/>
            <person name="Arachchi H.M."/>
            <person name="Berlin A.M."/>
            <person name="Chapman S.B."/>
            <person name="Gainer-Dewar J."/>
            <person name="Goldberg J."/>
            <person name="Griggs A."/>
            <person name="Gujja S."/>
            <person name="Hansen M."/>
            <person name="Howarth C."/>
            <person name="Imamovic A."/>
            <person name="Ireland A."/>
            <person name="Larimer J."/>
            <person name="McCowan C."/>
            <person name="Murphy C."/>
            <person name="Pearson M."/>
            <person name="Poon T.W."/>
            <person name="Priest M."/>
            <person name="Roberts A."/>
            <person name="Saif S."/>
            <person name="Shea T."/>
            <person name="Sisk P."/>
            <person name="Sykes S."/>
            <person name="Wortman J."/>
            <person name="Nusbaum C."/>
            <person name="Birren B."/>
        </authorList>
    </citation>
    <scope>NUCLEOTIDE SEQUENCE [LARGE SCALE GENOMIC DNA]</scope>
    <source>
        <strain evidence="2 3">CBS 617.96</strain>
    </source>
</reference>
<dbReference type="eggNOG" id="ENOG502SANZ">
    <property type="taxonomic scope" value="Eukaryota"/>
</dbReference>
<dbReference type="Proteomes" id="UP000019484">
    <property type="component" value="Unassembled WGS sequence"/>
</dbReference>
<feature type="compositionally biased region" description="Basic and acidic residues" evidence="1">
    <location>
        <begin position="217"/>
        <end position="231"/>
    </location>
</feature>
<dbReference type="GeneID" id="19160163"/>
<organism evidence="2 3">
    <name type="scientific">Capronia coronata CBS 617.96</name>
    <dbReference type="NCBI Taxonomy" id="1182541"/>
    <lineage>
        <taxon>Eukaryota</taxon>
        <taxon>Fungi</taxon>
        <taxon>Dikarya</taxon>
        <taxon>Ascomycota</taxon>
        <taxon>Pezizomycotina</taxon>
        <taxon>Eurotiomycetes</taxon>
        <taxon>Chaetothyriomycetidae</taxon>
        <taxon>Chaetothyriales</taxon>
        <taxon>Herpotrichiellaceae</taxon>
        <taxon>Capronia</taxon>
    </lineage>
</organism>
<dbReference type="OrthoDB" id="5345504at2759"/>
<dbReference type="AlphaFoldDB" id="W9Y780"/>
<sequence length="266" mass="28686">MASYATAEWLPVNELRNHFTGKRRAEDDLESQSNISSHFKKLRLNQAVPHPGSASFPSSSPQISPSTTTAAVSFRPENSIPPNVGAATTHPSTSAQYDSSSSSSAPYVKMPTMSDGDFMPVDETPTRVIISNLDAEIAQIEADEAAAASAVFLPDIDKKVSAIPSRVLRHRAPAAPPENLSSALVLYREPTSITVPEEMDAVRKAIVAARARAREKQAEELRETQRQEALRETGGTAPEIDLDDAIYEDTAPADDEELDADAMEIG</sequence>
<accession>W9Y780</accession>
<feature type="compositionally biased region" description="Polar residues" evidence="1">
    <location>
        <begin position="89"/>
        <end position="98"/>
    </location>
</feature>
<protein>
    <submittedName>
        <fullName evidence="2">Uncharacterized protein</fullName>
    </submittedName>
</protein>